<gene>
    <name evidence="1" type="ORF">Ataiwa_27250</name>
</gene>
<dbReference type="RefSeq" id="WP_338229278.1">
    <property type="nucleotide sequence ID" value="NZ_BTPE01000009.1"/>
</dbReference>
<protein>
    <recommendedName>
        <fullName evidence="3">DinB superfamily protein</fullName>
    </recommendedName>
</protein>
<dbReference type="SUPFAM" id="SSF109854">
    <property type="entry name" value="DinB/YfiT-like putative metalloenzymes"/>
    <property type="match status" value="1"/>
</dbReference>
<evidence type="ECO:0008006" key="3">
    <source>
        <dbReference type="Google" id="ProtNLM"/>
    </source>
</evidence>
<accession>A0ABQ6Q2Q0</accession>
<name>A0ABQ6Q2Q0_9BACT</name>
<dbReference type="InterPro" id="IPR034660">
    <property type="entry name" value="DinB/YfiT-like"/>
</dbReference>
<reference evidence="1 2" key="1">
    <citation type="submission" date="2023-08" db="EMBL/GenBank/DDBJ databases">
        <title>Draft genome sequence of Algoriphagus taiwanensis.</title>
        <authorList>
            <person name="Takatani N."/>
            <person name="Hosokawa M."/>
            <person name="Sawabe T."/>
        </authorList>
    </citation>
    <scope>NUCLEOTIDE SEQUENCE [LARGE SCALE GENOMIC DNA]</scope>
    <source>
        <strain evidence="1 2">JCM 19755</strain>
    </source>
</reference>
<proteinExistence type="predicted"/>
<dbReference type="EMBL" id="BTPE01000009">
    <property type="protein sequence ID" value="GMQ34453.1"/>
    <property type="molecule type" value="Genomic_DNA"/>
</dbReference>
<evidence type="ECO:0000313" key="1">
    <source>
        <dbReference type="EMBL" id="GMQ34453.1"/>
    </source>
</evidence>
<dbReference type="Gene3D" id="1.20.120.450">
    <property type="entry name" value="dinb family like domain"/>
    <property type="match status" value="1"/>
</dbReference>
<sequence length="149" mass="17329">MKLSEINLLFHRDLDRLKKEVEAYAREEDLWVIIPGTSNSGGNLTLHLLGNLQAFVGLDLGNIPYTRDREREFGARDIPRKELLDEIDLVKGIIGRSLTQLNPQELEKISPHHFFGYEMSQGYFLIHLYGHFNYHLGQINYHRRMINPG</sequence>
<comment type="caution">
    <text evidence="1">The sequence shown here is derived from an EMBL/GenBank/DDBJ whole genome shotgun (WGS) entry which is preliminary data.</text>
</comment>
<organism evidence="1 2">
    <name type="scientific">Algoriphagus taiwanensis</name>
    <dbReference type="NCBI Taxonomy" id="1445656"/>
    <lineage>
        <taxon>Bacteria</taxon>
        <taxon>Pseudomonadati</taxon>
        <taxon>Bacteroidota</taxon>
        <taxon>Cytophagia</taxon>
        <taxon>Cytophagales</taxon>
        <taxon>Cyclobacteriaceae</taxon>
        <taxon>Algoriphagus</taxon>
    </lineage>
</organism>
<dbReference type="Proteomes" id="UP001307705">
    <property type="component" value="Unassembled WGS sequence"/>
</dbReference>
<keyword evidence="2" id="KW-1185">Reference proteome</keyword>
<evidence type="ECO:0000313" key="2">
    <source>
        <dbReference type="Proteomes" id="UP001307705"/>
    </source>
</evidence>